<reference evidence="1 2" key="1">
    <citation type="submission" date="2009-02" db="EMBL/GenBank/DDBJ databases">
        <title>Annotation of Streptomyces hygroscopicus strain ATCC 53653.</title>
        <authorList>
            <consortium name="The Broad Institute Genome Sequencing Platform"/>
            <consortium name="Broad Institute Microbial Sequencing Center"/>
            <person name="Fischbach M."/>
            <person name="Godfrey P."/>
            <person name="Ward D."/>
            <person name="Young S."/>
            <person name="Zeng Q."/>
            <person name="Koehrsen M."/>
            <person name="Alvarado L."/>
            <person name="Berlin A.M."/>
            <person name="Bochicchio J."/>
            <person name="Borenstein D."/>
            <person name="Chapman S.B."/>
            <person name="Chen Z."/>
            <person name="Engels R."/>
            <person name="Freedman E."/>
            <person name="Gellesch M."/>
            <person name="Goldberg J."/>
            <person name="Griggs A."/>
            <person name="Gujja S."/>
            <person name="Heilman E.R."/>
            <person name="Heiman D.I."/>
            <person name="Hepburn T.A."/>
            <person name="Howarth C."/>
            <person name="Jen D."/>
            <person name="Larson L."/>
            <person name="Lewis B."/>
            <person name="Mehta T."/>
            <person name="Park D."/>
            <person name="Pearson M."/>
            <person name="Richards J."/>
            <person name="Roberts A."/>
            <person name="Saif S."/>
            <person name="Shea T.D."/>
            <person name="Shenoy N."/>
            <person name="Sisk P."/>
            <person name="Stolte C."/>
            <person name="Sykes S.N."/>
            <person name="Thomson T."/>
            <person name="Walk T."/>
            <person name="White J."/>
            <person name="Yandava C."/>
            <person name="Straight P."/>
            <person name="Clardy J."/>
            <person name="Hung D."/>
            <person name="Kolter R."/>
            <person name="Mekalanos J."/>
            <person name="Walker S."/>
            <person name="Walsh C.T."/>
            <person name="Wieland-Brown L.C."/>
            <person name="Haas B."/>
            <person name="Nusbaum C."/>
            <person name="Birren B."/>
        </authorList>
    </citation>
    <scope>NUCLEOTIDE SEQUENCE [LARGE SCALE GENOMIC DNA]</scope>
    <source>
        <strain evidence="1 2">ATCC 53653</strain>
    </source>
</reference>
<sequence length="360" mass="37555">MTDALVDPEEIPTLDDVHFDDLGAAVKKIRYNASGLERRGGEIDVSWAEGIALNYGAPHGAFLAEKAVPVKQQASKLAEAARTAADALQEYAHAGAPVKKSLQQLKRDAESLVAQAKPLGEGWRNKPHLVEENDRIASAVRIKTAAHDEARQTAVDKINATNDGAGTNWAEQGRQYLGWGGFGTTGLGASVSWASYYRHGKFAPRAGYLPWQNGSGRFLPWKNEPLWKNTFRRMWSSNWEAKSYAAASRSKWLTVGKWGGRASLGLTAVTSGLSQWGQDSQDPNMSTGKRVARTGAKATGATLGAWGGAEAGAAGGAAVGAAFGGVGAPVGAVVGGLVGAAAGSGVGSKIADGFNSLIGK</sequence>
<dbReference type="AlphaFoldDB" id="D9WIQ7"/>
<dbReference type="Proteomes" id="UP000003963">
    <property type="component" value="Unassembled WGS sequence"/>
</dbReference>
<dbReference type="RefSeq" id="WP_009719358.1">
    <property type="nucleotide sequence ID" value="NZ_GG657754.1"/>
</dbReference>
<organism evidence="1 2">
    <name type="scientific">Streptomyces himastatinicus ATCC 53653</name>
    <dbReference type="NCBI Taxonomy" id="457427"/>
    <lineage>
        <taxon>Bacteria</taxon>
        <taxon>Bacillati</taxon>
        <taxon>Actinomycetota</taxon>
        <taxon>Actinomycetes</taxon>
        <taxon>Kitasatosporales</taxon>
        <taxon>Streptomycetaceae</taxon>
        <taxon>Streptomyces</taxon>
        <taxon>Streptomyces violaceusniger group</taxon>
    </lineage>
</organism>
<keyword evidence="2" id="KW-1185">Reference proteome</keyword>
<evidence type="ECO:0000313" key="2">
    <source>
        <dbReference type="Proteomes" id="UP000003963"/>
    </source>
</evidence>
<evidence type="ECO:0000313" key="1">
    <source>
        <dbReference type="EMBL" id="EFL27560.1"/>
    </source>
</evidence>
<proteinExistence type="predicted"/>
<protein>
    <submittedName>
        <fullName evidence="1">Uncharacterized protein</fullName>
    </submittedName>
</protein>
<dbReference type="OrthoDB" id="3763008at2"/>
<accession>D9WIQ7</accession>
<name>D9WIQ7_9ACTN</name>
<dbReference type="STRING" id="457427.SSOG_07274"/>
<dbReference type="HOGENOM" id="CLU_769291_0_0_11"/>
<gene>
    <name evidence="1" type="ORF">SSOG_07274</name>
</gene>
<dbReference type="EMBL" id="GG657754">
    <property type="protein sequence ID" value="EFL27560.1"/>
    <property type="molecule type" value="Genomic_DNA"/>
</dbReference>